<dbReference type="SUPFAM" id="SSF81345">
    <property type="entry name" value="ABC transporter involved in vitamin B12 uptake, BtuC"/>
    <property type="match status" value="1"/>
</dbReference>
<dbReference type="STRING" id="61647.LG71_15470"/>
<keyword evidence="5 8" id="KW-0812">Transmembrane</keyword>
<comment type="caution">
    <text evidence="9">The sequence shown here is derived from an EMBL/GenBank/DDBJ whole genome shotgun (WGS) entry which is preliminary data.</text>
</comment>
<feature type="transmembrane region" description="Helical" evidence="8">
    <location>
        <begin position="195"/>
        <end position="217"/>
    </location>
</feature>
<feature type="transmembrane region" description="Helical" evidence="8">
    <location>
        <begin position="238"/>
        <end position="265"/>
    </location>
</feature>
<gene>
    <name evidence="9" type="ORF">ABW06_00330</name>
</gene>
<comment type="subcellular location">
    <subcellularLocation>
        <location evidence="1">Cell membrane</location>
        <topology evidence="1">Multi-pass membrane protein</topology>
    </subcellularLocation>
</comment>
<feature type="transmembrane region" description="Helical" evidence="8">
    <location>
        <begin position="277"/>
        <end position="299"/>
    </location>
</feature>
<evidence type="ECO:0000256" key="6">
    <source>
        <dbReference type="ARBA" id="ARBA00022989"/>
    </source>
</evidence>
<proteinExistence type="inferred from homology"/>
<dbReference type="Proteomes" id="UP000036196">
    <property type="component" value="Unassembled WGS sequence"/>
</dbReference>
<evidence type="ECO:0000256" key="4">
    <source>
        <dbReference type="ARBA" id="ARBA00022475"/>
    </source>
</evidence>
<dbReference type="EMBL" id="LDZF01000001">
    <property type="protein sequence ID" value="KMK16429.1"/>
    <property type="molecule type" value="Genomic_DNA"/>
</dbReference>
<keyword evidence="7 8" id="KW-0472">Membrane</keyword>
<sequence>MNGRAASGSLLRLLLICALLAGAAVLHLSTGARHIAPGTVVRALVDYHPADFEQRIVVALRLNRLLAALLVGGSLGMAGLLLQTLIRNPLGEPHILGLNAGASLAVVGGSALGLQAQGQPLLAALGAALVFCLVLALSGAGRGGITPLKVTLCGVALSAFVSSITAAILLFDEQTLLAVRTWLAGDLAGVRPQTLIHAGMTALFGAALALGLAPRLNVLALGDSVAGGLGINLRRTRLLGLLAISLLCGAAVAAAGPVGFIGLLVPHLIRRLGVEDLRAAALLAMPVGALLLVLADWLARTLLASQELATGAVTALVGAPLFILLAARCVK</sequence>
<keyword evidence="3" id="KW-0813">Transport</keyword>
<dbReference type="Gene3D" id="1.10.3470.10">
    <property type="entry name" value="ABC transporter involved in vitamin B12 uptake, BtuC"/>
    <property type="match status" value="1"/>
</dbReference>
<evidence type="ECO:0000256" key="5">
    <source>
        <dbReference type="ARBA" id="ARBA00022692"/>
    </source>
</evidence>
<evidence type="ECO:0000256" key="2">
    <source>
        <dbReference type="ARBA" id="ARBA00007935"/>
    </source>
</evidence>
<feature type="transmembrane region" description="Helical" evidence="8">
    <location>
        <begin position="66"/>
        <end position="86"/>
    </location>
</feature>
<dbReference type="PANTHER" id="PTHR30472:SF1">
    <property type="entry name" value="FE(3+) DICITRATE TRANSPORT SYSTEM PERMEASE PROTEIN FECC-RELATED"/>
    <property type="match status" value="1"/>
</dbReference>
<keyword evidence="4" id="KW-1003">Cell membrane</keyword>
<dbReference type="eggNOG" id="COG0609">
    <property type="taxonomic scope" value="Bacteria"/>
</dbReference>
<dbReference type="GO" id="GO:0033214">
    <property type="term" value="P:siderophore-iron import into cell"/>
    <property type="evidence" value="ECO:0007669"/>
    <property type="project" value="TreeGrafter"/>
</dbReference>
<accession>A0A0J5M446</accession>
<keyword evidence="6 8" id="KW-1133">Transmembrane helix</keyword>
<comment type="similarity">
    <text evidence="2">Belongs to the binding-protein-dependent transport system permease family. FecCD subfamily.</text>
</comment>
<evidence type="ECO:0000256" key="7">
    <source>
        <dbReference type="ARBA" id="ARBA00023136"/>
    </source>
</evidence>
<dbReference type="GO" id="GO:0005886">
    <property type="term" value="C:plasma membrane"/>
    <property type="evidence" value="ECO:0007669"/>
    <property type="project" value="UniProtKB-SubCell"/>
</dbReference>
<dbReference type="AlphaFoldDB" id="A0A0J5M446"/>
<evidence type="ECO:0000313" key="10">
    <source>
        <dbReference type="Proteomes" id="UP000036196"/>
    </source>
</evidence>
<evidence type="ECO:0000313" key="9">
    <source>
        <dbReference type="EMBL" id="KMK16429.1"/>
    </source>
</evidence>
<feature type="transmembrane region" description="Helical" evidence="8">
    <location>
        <begin position="150"/>
        <end position="171"/>
    </location>
</feature>
<name>A0A0J5M446_PLUGE</name>
<dbReference type="Pfam" id="PF01032">
    <property type="entry name" value="FecCD"/>
    <property type="match status" value="1"/>
</dbReference>
<feature type="transmembrane region" description="Helical" evidence="8">
    <location>
        <begin position="308"/>
        <end position="327"/>
    </location>
</feature>
<dbReference type="InterPro" id="IPR037294">
    <property type="entry name" value="ABC_BtuC-like"/>
</dbReference>
<dbReference type="PANTHER" id="PTHR30472">
    <property type="entry name" value="FERRIC ENTEROBACTIN TRANSPORT SYSTEM PERMEASE PROTEIN"/>
    <property type="match status" value="1"/>
</dbReference>
<keyword evidence="10" id="KW-1185">Reference proteome</keyword>
<dbReference type="CDD" id="cd06550">
    <property type="entry name" value="TM_ABC_iron-siderophores_like"/>
    <property type="match status" value="1"/>
</dbReference>
<dbReference type="GO" id="GO:0022857">
    <property type="term" value="F:transmembrane transporter activity"/>
    <property type="evidence" value="ECO:0007669"/>
    <property type="project" value="InterPro"/>
</dbReference>
<reference evidence="9 10" key="1">
    <citation type="submission" date="2015-05" db="EMBL/GenBank/DDBJ databases">
        <title>Genome sequences of Pluralibacter gergoviae.</title>
        <authorList>
            <person name="Greninger A.L."/>
            <person name="Miller S."/>
        </authorList>
    </citation>
    <scope>NUCLEOTIDE SEQUENCE [LARGE SCALE GENOMIC DNA]</scope>
    <source>
        <strain evidence="9 10">JS81F13</strain>
    </source>
</reference>
<feature type="transmembrane region" description="Helical" evidence="8">
    <location>
        <begin position="120"/>
        <end position="138"/>
    </location>
</feature>
<organism evidence="9 10">
    <name type="scientific">Pluralibacter gergoviae</name>
    <name type="common">Enterobacter gergoviae</name>
    <dbReference type="NCBI Taxonomy" id="61647"/>
    <lineage>
        <taxon>Bacteria</taxon>
        <taxon>Pseudomonadati</taxon>
        <taxon>Pseudomonadota</taxon>
        <taxon>Gammaproteobacteria</taxon>
        <taxon>Enterobacterales</taxon>
        <taxon>Enterobacteriaceae</taxon>
        <taxon>Pluralibacter</taxon>
    </lineage>
</organism>
<protein>
    <submittedName>
        <fullName evidence="9">Heme ABC transporter</fullName>
    </submittedName>
</protein>
<evidence type="ECO:0000256" key="8">
    <source>
        <dbReference type="SAM" id="Phobius"/>
    </source>
</evidence>
<dbReference type="InterPro" id="IPR000522">
    <property type="entry name" value="ABC_transptr_permease_BtuC"/>
</dbReference>
<dbReference type="RefSeq" id="WP_048277837.1">
    <property type="nucleotide sequence ID" value="NZ_LDZF01000001.1"/>
</dbReference>
<evidence type="ECO:0000256" key="1">
    <source>
        <dbReference type="ARBA" id="ARBA00004651"/>
    </source>
</evidence>
<dbReference type="PATRIC" id="fig|61647.15.peg.69"/>
<evidence type="ECO:0000256" key="3">
    <source>
        <dbReference type="ARBA" id="ARBA00022448"/>
    </source>
</evidence>